<evidence type="ECO:0000259" key="9">
    <source>
        <dbReference type="Pfam" id="PF01979"/>
    </source>
</evidence>
<evidence type="ECO:0000313" key="11">
    <source>
        <dbReference type="Proteomes" id="UP000234882"/>
    </source>
</evidence>
<keyword evidence="11" id="KW-1185">Reference proteome</keyword>
<feature type="binding site" evidence="8">
    <location>
        <position position="205"/>
    </location>
    <ligand>
        <name>Zn(2+)</name>
        <dbReference type="ChEBI" id="CHEBI:29105"/>
    </ligand>
</feature>
<keyword evidence="3 5" id="KW-0378">Hydrolase</keyword>
<dbReference type="PANTHER" id="PTHR11113:SF14">
    <property type="entry name" value="N-ACETYLGLUCOSAMINE-6-PHOSPHATE DEACETYLASE"/>
    <property type="match status" value="1"/>
</dbReference>
<organism evidence="10 11">
    <name type="scientific">Paracoccus jeotgali</name>
    <dbReference type="NCBI Taxonomy" id="2065379"/>
    <lineage>
        <taxon>Bacteria</taxon>
        <taxon>Pseudomonadati</taxon>
        <taxon>Pseudomonadota</taxon>
        <taxon>Alphaproteobacteria</taxon>
        <taxon>Rhodobacterales</taxon>
        <taxon>Paracoccaceae</taxon>
        <taxon>Paracoccus</taxon>
    </lineage>
</organism>
<keyword evidence="2 8" id="KW-0479">Metal-binding</keyword>
<evidence type="ECO:0000256" key="8">
    <source>
        <dbReference type="PIRSR" id="PIRSR038994-3"/>
    </source>
</evidence>
<feature type="binding site" evidence="7">
    <location>
        <position position="237"/>
    </location>
    <ligand>
        <name>substrate</name>
    </ligand>
</feature>
<comment type="cofactor">
    <cofactor evidence="8">
        <name>a divalent metal cation</name>
        <dbReference type="ChEBI" id="CHEBI:60240"/>
    </cofactor>
    <text evidence="8">Binds 1 divalent metal cation per subunit.</text>
</comment>
<dbReference type="InterPro" id="IPR003764">
    <property type="entry name" value="GlcNAc_6-P_deAcase"/>
</dbReference>
<dbReference type="EMBL" id="CP025583">
    <property type="protein sequence ID" value="AUM73899.1"/>
    <property type="molecule type" value="Genomic_DNA"/>
</dbReference>
<keyword evidence="4 5" id="KW-0119">Carbohydrate metabolism</keyword>
<protein>
    <submittedName>
        <fullName evidence="10">N-acetylglucosamine-6-phosphate deacetylase</fullName>
    </submittedName>
</protein>
<evidence type="ECO:0000256" key="1">
    <source>
        <dbReference type="ARBA" id="ARBA00010716"/>
    </source>
</evidence>
<feature type="binding site" evidence="8">
    <location>
        <position position="226"/>
    </location>
    <ligand>
        <name>Zn(2+)</name>
        <dbReference type="ChEBI" id="CHEBI:29105"/>
    </ligand>
</feature>
<dbReference type="InterPro" id="IPR032466">
    <property type="entry name" value="Metal_Hydrolase"/>
</dbReference>
<dbReference type="GO" id="GO:0046872">
    <property type="term" value="F:metal ion binding"/>
    <property type="evidence" value="ECO:0007669"/>
    <property type="project" value="UniProtKB-KW"/>
</dbReference>
<dbReference type="Pfam" id="PF01979">
    <property type="entry name" value="Amidohydro_1"/>
    <property type="match status" value="1"/>
</dbReference>
<dbReference type="PANTHER" id="PTHR11113">
    <property type="entry name" value="N-ACETYLGLUCOSAMINE-6-PHOSPHATE DEACETYLASE"/>
    <property type="match status" value="1"/>
</dbReference>
<dbReference type="InterPro" id="IPR011059">
    <property type="entry name" value="Metal-dep_hydrolase_composite"/>
</dbReference>
<accession>A0A2K9ME26</accession>
<evidence type="ECO:0000256" key="3">
    <source>
        <dbReference type="ARBA" id="ARBA00022801"/>
    </source>
</evidence>
<feature type="active site" description="Proton donor/acceptor" evidence="6">
    <location>
        <position position="283"/>
    </location>
</feature>
<feature type="binding site" evidence="7">
    <location>
        <position position="152"/>
    </location>
    <ligand>
        <name>substrate</name>
    </ligand>
</feature>
<dbReference type="Gene3D" id="3.20.20.140">
    <property type="entry name" value="Metal-dependent hydrolases"/>
    <property type="match status" value="1"/>
</dbReference>
<proteinExistence type="inferred from homology"/>
<comment type="similarity">
    <text evidence="1 5">Belongs to the metallo-dependent hydrolases superfamily. NagA family.</text>
</comment>
<evidence type="ECO:0000256" key="6">
    <source>
        <dbReference type="PIRSR" id="PIRSR038994-1"/>
    </source>
</evidence>
<evidence type="ECO:0000256" key="2">
    <source>
        <dbReference type="ARBA" id="ARBA00022723"/>
    </source>
</evidence>
<gene>
    <name evidence="10" type="primary">nagA</name>
    <name evidence="10" type="ORF">CYR75_06005</name>
</gene>
<evidence type="ECO:0000256" key="7">
    <source>
        <dbReference type="PIRSR" id="PIRSR038994-2"/>
    </source>
</evidence>
<evidence type="ECO:0000313" key="10">
    <source>
        <dbReference type="EMBL" id="AUM73899.1"/>
    </source>
</evidence>
<dbReference type="GO" id="GO:0006046">
    <property type="term" value="P:N-acetylglucosamine catabolic process"/>
    <property type="evidence" value="ECO:0007669"/>
    <property type="project" value="TreeGrafter"/>
</dbReference>
<dbReference type="Proteomes" id="UP000234882">
    <property type="component" value="Chromosome"/>
</dbReference>
<dbReference type="AlphaFoldDB" id="A0A2K9ME26"/>
<feature type="binding site" evidence="7">
    <location>
        <begin position="229"/>
        <end position="230"/>
    </location>
    <ligand>
        <name>substrate</name>
    </ligand>
</feature>
<feature type="binding site" evidence="7">
    <location>
        <position position="261"/>
    </location>
    <ligand>
        <name>substrate</name>
    </ligand>
</feature>
<dbReference type="NCBIfam" id="TIGR00221">
    <property type="entry name" value="nagA"/>
    <property type="match status" value="1"/>
</dbReference>
<dbReference type="KEGG" id="paru:CYR75_06005"/>
<evidence type="ECO:0000256" key="5">
    <source>
        <dbReference type="PIRNR" id="PIRNR038994"/>
    </source>
</evidence>
<reference evidence="11" key="1">
    <citation type="submission" date="2017-12" db="EMBL/GenBank/DDBJ databases">
        <title>Genomic analysis of Paracoccus sp. CBA4604.</title>
        <authorList>
            <person name="Roh S.W."/>
            <person name="Kim J.Y."/>
            <person name="Kim J.S."/>
        </authorList>
    </citation>
    <scope>NUCLEOTIDE SEQUENCE [LARGE SCALE GENOMIC DNA]</scope>
    <source>
        <strain evidence="11">CBA4604</strain>
    </source>
</reference>
<name>A0A2K9ME26_9RHOB</name>
<sequence>MCIRKGARVSSTDPTRLYARQLYDGFSADLAADQVIEIDGGRIARLRPATAADARDGVPEYELIAPGFIDIQINGAGDAQFNFDPSVEALRRMAAGARQGGTAHIMPTFITAPNRDYAAAIEAVEAARAQHLPGILGLHLEGPFLSPARPGIHDATAIRRLDPDDIERLARAQVGVMLLTLAPEELPDGVLPQLSEAGIRVFAGHTAADADQIAQAEAQGLVGVTHLFNAMSQLTGREPGVVGATLASRGLFAGIIADGHHVDWRNVGIATRLMPDRLCLVTDAMLTLAGERTGFELHGVEITLCDGRLTNAEGRLAGAHVSMIESLRNLLAHTDLDLPAALKMTSANPARALGLGERLGTLRPGSDATFTCLTGDLDVAAVIIDGVIDPV</sequence>
<feature type="binding site" evidence="8">
    <location>
        <position position="141"/>
    </location>
    <ligand>
        <name>Zn(2+)</name>
        <dbReference type="ChEBI" id="CHEBI:29105"/>
    </ligand>
</feature>
<evidence type="ECO:0000256" key="4">
    <source>
        <dbReference type="ARBA" id="ARBA00023277"/>
    </source>
</evidence>
<feature type="domain" description="Amidohydrolase-related" evidence="9">
    <location>
        <begin position="64"/>
        <end position="387"/>
    </location>
</feature>
<dbReference type="PIRSF" id="PIRSF038994">
    <property type="entry name" value="NagA"/>
    <property type="match status" value="1"/>
</dbReference>
<dbReference type="Gene3D" id="2.30.40.10">
    <property type="entry name" value="Urease, subunit C, domain 1"/>
    <property type="match status" value="1"/>
</dbReference>
<dbReference type="GO" id="GO:0008448">
    <property type="term" value="F:N-acetylglucosamine-6-phosphate deacetylase activity"/>
    <property type="evidence" value="ECO:0007669"/>
    <property type="project" value="InterPro"/>
</dbReference>
<feature type="binding site" evidence="7">
    <location>
        <begin position="316"/>
        <end position="318"/>
    </location>
    <ligand>
        <name>substrate</name>
    </ligand>
</feature>
<dbReference type="SUPFAM" id="SSF51556">
    <property type="entry name" value="Metallo-dependent hydrolases"/>
    <property type="match status" value="1"/>
</dbReference>
<dbReference type="InterPro" id="IPR006680">
    <property type="entry name" value="Amidohydro-rel"/>
</dbReference>